<feature type="domain" description="Aerobactin siderophore biosynthesis IucA/IucC N-terminal" evidence="2">
    <location>
        <begin position="119"/>
        <end position="368"/>
    </location>
</feature>
<dbReference type="InterPro" id="IPR022770">
    <property type="entry name" value="IucA/IucC-like_C"/>
</dbReference>
<evidence type="ECO:0000313" key="5">
    <source>
        <dbReference type="Proteomes" id="UP001181622"/>
    </source>
</evidence>
<dbReference type="Proteomes" id="UP001181622">
    <property type="component" value="Unassembled WGS sequence"/>
</dbReference>
<name>A0ABU1DJH0_9HYPH</name>
<evidence type="ECO:0000259" key="3">
    <source>
        <dbReference type="Pfam" id="PF06276"/>
    </source>
</evidence>
<comment type="caution">
    <text evidence="4">The sequence shown here is derived from an EMBL/GenBank/DDBJ whole genome shotgun (WGS) entry which is preliminary data.</text>
</comment>
<dbReference type="Pfam" id="PF04183">
    <property type="entry name" value="IucA_IucC"/>
    <property type="match status" value="1"/>
</dbReference>
<evidence type="ECO:0000313" key="4">
    <source>
        <dbReference type="EMBL" id="MDR4308173.1"/>
    </source>
</evidence>
<dbReference type="InterPro" id="IPR037455">
    <property type="entry name" value="LucA/IucC-like"/>
</dbReference>
<dbReference type="Pfam" id="PF06276">
    <property type="entry name" value="FhuF"/>
    <property type="match status" value="1"/>
</dbReference>
<protein>
    <submittedName>
        <fullName evidence="4">IucA/IucC family siderophore biosynthesis protein</fullName>
    </submittedName>
</protein>
<keyword evidence="5" id="KW-1185">Reference proteome</keyword>
<dbReference type="Gene3D" id="3.30.310.280">
    <property type="match status" value="1"/>
</dbReference>
<dbReference type="PANTHER" id="PTHR34384:SF6">
    <property type="entry name" value="STAPHYLOFERRIN B SYNTHASE"/>
    <property type="match status" value="1"/>
</dbReference>
<evidence type="ECO:0000259" key="2">
    <source>
        <dbReference type="Pfam" id="PF04183"/>
    </source>
</evidence>
<dbReference type="EMBL" id="JADBEO010000042">
    <property type="protein sequence ID" value="MDR4308173.1"/>
    <property type="molecule type" value="Genomic_DNA"/>
</dbReference>
<dbReference type="PANTHER" id="PTHR34384">
    <property type="entry name" value="L-2,3-DIAMINOPROPANOATE--CITRATE LIGASE"/>
    <property type="match status" value="1"/>
</dbReference>
<accession>A0ABU1DJH0</accession>
<gene>
    <name evidence="4" type="ORF">IHQ68_16255</name>
</gene>
<dbReference type="Gene3D" id="6.10.250.3370">
    <property type="match status" value="1"/>
</dbReference>
<sequence length="574" mass="64889">MISEFAHELLVEPRFIQPDGDWGRYALDNGDPNFEYRFRAKKLALDHWLIDEASLQKVVVGLGAPLDALAFALEFQEALGIRDAMMPIYLEEISSTLYGAAYKASKAWLPARRLAVADHQAIETGMSDGHPTFVANNGRLGFDAQDYFAYAPEAGAAVRLVWLAVSRDCATFTSLSDLDYERLMEEELGAETVAAFADRLTGLGLDPAAYLYMPAHPWQWFNKLAMTFASDVAARRIVCLGQSDDRYLAQQSIRTFYNVTRPERRYVKTAISVLNMGFMRGLSPKYMVATPAINEWLQALVEGDATFRELGFTILREVAAIGYRYEPYDKGLRQDSAYKKMLSALWRDSPLPETKPGQRLMTMAALVHVDPDGEALLPALIDASGLDAVTWLRRYLRAYLTPLVHSFYEHDLAFMPHGENLILVLEDHAVVRAVMKDIGEEIGVLNGARETPKEISRIAFSIPEDSKLNCIYTDVFESFFRHLSALLVEHMGFDEQEFWRLVGDCVSDYLAAHPDHEEKARRHDLFAPDFVRNCLNRLQLNDNQQMLDLLDPERSLQYVGRLANPLAGQRRSGR</sequence>
<reference evidence="4" key="1">
    <citation type="submission" date="2020-10" db="EMBL/GenBank/DDBJ databases">
        <authorList>
            <person name="Abbas A."/>
            <person name="Razzaq R."/>
            <person name="Waqas M."/>
            <person name="Abbas N."/>
            <person name="Nielsen T.K."/>
            <person name="Hansen L.H."/>
            <person name="Hussain S."/>
            <person name="Shahid M."/>
        </authorList>
    </citation>
    <scope>NUCLEOTIDE SEQUENCE</scope>
    <source>
        <strain evidence="4">S14</strain>
    </source>
</reference>
<proteinExistence type="predicted"/>
<comment type="pathway">
    <text evidence="1">Siderophore biosynthesis.</text>
</comment>
<dbReference type="InterPro" id="IPR007310">
    <property type="entry name" value="Aerobactin_biosyn_IucA/IucC_N"/>
</dbReference>
<evidence type="ECO:0000256" key="1">
    <source>
        <dbReference type="ARBA" id="ARBA00004924"/>
    </source>
</evidence>
<organism evidence="4 5">
    <name type="scientific">Chelatococcus sambhunathii</name>
    <dbReference type="NCBI Taxonomy" id="363953"/>
    <lineage>
        <taxon>Bacteria</taxon>
        <taxon>Pseudomonadati</taxon>
        <taxon>Pseudomonadota</taxon>
        <taxon>Alphaproteobacteria</taxon>
        <taxon>Hyphomicrobiales</taxon>
        <taxon>Chelatococcaceae</taxon>
        <taxon>Chelatococcus</taxon>
    </lineage>
</organism>
<dbReference type="Gene3D" id="1.10.510.40">
    <property type="match status" value="1"/>
</dbReference>
<feature type="domain" description="Aerobactin siderophore biosynthesis IucA/IucC-like C-terminal" evidence="3">
    <location>
        <begin position="390"/>
        <end position="547"/>
    </location>
</feature>